<proteinExistence type="inferred from homology"/>
<feature type="transmembrane region" description="Helical" evidence="7">
    <location>
        <begin position="182"/>
        <end position="207"/>
    </location>
</feature>
<dbReference type="SUPFAM" id="SSF161098">
    <property type="entry name" value="MetI-like"/>
    <property type="match status" value="1"/>
</dbReference>
<comment type="caution">
    <text evidence="9">The sequence shown here is derived from an EMBL/GenBank/DDBJ whole genome shotgun (WGS) entry which is preliminary data.</text>
</comment>
<evidence type="ECO:0000313" key="10">
    <source>
        <dbReference type="Proteomes" id="UP000319776"/>
    </source>
</evidence>
<evidence type="ECO:0000256" key="4">
    <source>
        <dbReference type="ARBA" id="ARBA00022692"/>
    </source>
</evidence>
<dbReference type="AlphaFoldDB" id="A0A501X922"/>
<sequence>MFNFAKQRLQNLGYAVHKNNTKIYWQRYFTKKSNIAIFSIFLAILLIGLICLLVIKNSPINSIDNNSIYVNDLPPIFNQVITRNFERGAQLDFIRNIADQETKRASELGINLSFYIIFDSARDVGGSLTVNTDIVTLIYNPYHLIEAINNLNPDNQIIINHLPLLGTNANGVDIYARIWSSVFLTLTILLIAIFINMFMGFSFAALYSFNSNKWYAIVIDKIATMFISIPEIIWIFLLCIFAGTNWYGVLISFILIGWFYFYEASKQEIKNVKSFEFIIAAKAIGLSQTQIIYRHVFKRILPSLLILLVDRLTINILIVSSLAFLDFITNANNLNIGTILKEAIYATKSNPWYLAIISTYLTGFSIMLKLFSLSLATTLNPWIN</sequence>
<evidence type="ECO:0000256" key="6">
    <source>
        <dbReference type="ARBA" id="ARBA00023136"/>
    </source>
</evidence>
<dbReference type="GO" id="GO:0005886">
    <property type="term" value="C:plasma membrane"/>
    <property type="evidence" value="ECO:0007669"/>
    <property type="project" value="UniProtKB-SubCell"/>
</dbReference>
<comment type="similarity">
    <text evidence="7">Belongs to the binding-protein-dependent transport system permease family.</text>
</comment>
<feature type="transmembrane region" description="Helical" evidence="7">
    <location>
        <begin position="352"/>
        <end position="371"/>
    </location>
</feature>
<name>A0A501X922_9BACT</name>
<dbReference type="CDD" id="cd06261">
    <property type="entry name" value="TM_PBP2"/>
    <property type="match status" value="1"/>
</dbReference>
<comment type="subcellular location">
    <subcellularLocation>
        <location evidence="1 7">Cell membrane</location>
        <topology evidence="1 7">Multi-pass membrane protein</topology>
    </subcellularLocation>
</comment>
<organism evidence="9 10">
    <name type="scientific">[Mycoplasma] falconis</name>
    <dbReference type="NCBI Taxonomy" id="92403"/>
    <lineage>
        <taxon>Bacteria</taxon>
        <taxon>Bacillati</taxon>
        <taxon>Mycoplasmatota</taxon>
        <taxon>Mycoplasmoidales</taxon>
        <taxon>Metamycoplasmataceae</taxon>
        <taxon>Metamycoplasma</taxon>
    </lineage>
</organism>
<dbReference type="PANTHER" id="PTHR43386:SF1">
    <property type="entry name" value="D,D-DIPEPTIDE TRANSPORT SYSTEM PERMEASE PROTEIN DDPC-RELATED"/>
    <property type="match status" value="1"/>
</dbReference>
<dbReference type="GO" id="GO:0055085">
    <property type="term" value="P:transmembrane transport"/>
    <property type="evidence" value="ECO:0007669"/>
    <property type="project" value="InterPro"/>
</dbReference>
<evidence type="ECO:0000259" key="8">
    <source>
        <dbReference type="PROSITE" id="PS50928"/>
    </source>
</evidence>
<dbReference type="Proteomes" id="UP000319776">
    <property type="component" value="Unassembled WGS sequence"/>
</dbReference>
<evidence type="ECO:0000256" key="3">
    <source>
        <dbReference type="ARBA" id="ARBA00022475"/>
    </source>
</evidence>
<reference evidence="9 10" key="1">
    <citation type="submission" date="2019-06" db="EMBL/GenBank/DDBJ databases">
        <title>Mycoplasma falconis type strain whole genome sequence.</title>
        <authorList>
            <person name="Spergser J."/>
        </authorList>
    </citation>
    <scope>NUCLEOTIDE SEQUENCE [LARGE SCALE GENOMIC DNA]</scope>
    <source>
        <strain evidence="9 10">ATCC 51372</strain>
    </source>
</reference>
<dbReference type="InterPro" id="IPR035906">
    <property type="entry name" value="MetI-like_sf"/>
</dbReference>
<evidence type="ECO:0000256" key="1">
    <source>
        <dbReference type="ARBA" id="ARBA00004651"/>
    </source>
</evidence>
<keyword evidence="3" id="KW-1003">Cell membrane</keyword>
<evidence type="ECO:0000313" key="9">
    <source>
        <dbReference type="EMBL" id="TPE56929.1"/>
    </source>
</evidence>
<protein>
    <submittedName>
        <fullName evidence="9">ABC transporter permease subunit</fullName>
    </submittedName>
</protein>
<dbReference type="PANTHER" id="PTHR43386">
    <property type="entry name" value="OLIGOPEPTIDE TRANSPORT SYSTEM PERMEASE PROTEIN APPC"/>
    <property type="match status" value="1"/>
</dbReference>
<feature type="domain" description="ABC transmembrane type-1" evidence="8">
    <location>
        <begin position="182"/>
        <end position="372"/>
    </location>
</feature>
<evidence type="ECO:0000256" key="2">
    <source>
        <dbReference type="ARBA" id="ARBA00022448"/>
    </source>
</evidence>
<dbReference type="Gene3D" id="1.10.3720.10">
    <property type="entry name" value="MetI-like"/>
    <property type="match status" value="1"/>
</dbReference>
<keyword evidence="4 7" id="KW-0812">Transmembrane</keyword>
<keyword evidence="2 7" id="KW-0813">Transport</keyword>
<keyword evidence="10" id="KW-1185">Reference proteome</keyword>
<dbReference type="OrthoDB" id="397301at2"/>
<dbReference type="EMBL" id="VFSS01000011">
    <property type="protein sequence ID" value="TPE56929.1"/>
    <property type="molecule type" value="Genomic_DNA"/>
</dbReference>
<dbReference type="InterPro" id="IPR000515">
    <property type="entry name" value="MetI-like"/>
</dbReference>
<keyword evidence="6 7" id="KW-0472">Membrane</keyword>
<accession>A0A501X922</accession>
<gene>
    <name evidence="9" type="ORF">FJO69_02695</name>
</gene>
<keyword evidence="5 7" id="KW-1133">Transmembrane helix</keyword>
<feature type="transmembrane region" description="Helical" evidence="7">
    <location>
        <begin position="304"/>
        <end position="325"/>
    </location>
</feature>
<dbReference type="Pfam" id="PF00528">
    <property type="entry name" value="BPD_transp_1"/>
    <property type="match status" value="1"/>
</dbReference>
<evidence type="ECO:0000256" key="7">
    <source>
        <dbReference type="RuleBase" id="RU363032"/>
    </source>
</evidence>
<feature type="transmembrane region" description="Helical" evidence="7">
    <location>
        <begin position="35"/>
        <end position="55"/>
    </location>
</feature>
<dbReference type="InterPro" id="IPR050366">
    <property type="entry name" value="BP-dependent_transpt_permease"/>
</dbReference>
<feature type="transmembrane region" description="Helical" evidence="7">
    <location>
        <begin position="232"/>
        <end position="261"/>
    </location>
</feature>
<dbReference type="PROSITE" id="PS50928">
    <property type="entry name" value="ABC_TM1"/>
    <property type="match status" value="1"/>
</dbReference>
<dbReference type="RefSeq" id="WP_140781530.1">
    <property type="nucleotide sequence ID" value="NZ_VFSS01000011.1"/>
</dbReference>
<evidence type="ECO:0000256" key="5">
    <source>
        <dbReference type="ARBA" id="ARBA00022989"/>
    </source>
</evidence>